<accession>Q7P4C0</accession>
<evidence type="ECO:0000256" key="2">
    <source>
        <dbReference type="ARBA" id="ARBA00022980"/>
    </source>
</evidence>
<dbReference type="Pfam" id="PF00573">
    <property type="entry name" value="Ribosomal_L4"/>
    <property type="match status" value="1"/>
</dbReference>
<proteinExistence type="inferred from homology"/>
<dbReference type="AlphaFoldDB" id="Q7P4C0"/>
<reference evidence="6 7" key="1">
    <citation type="journal article" date="2003" name="Genome Res.">
        <title>Genome analysis of F. nucleatum sub spp vincentii and its comparison with the genome of F. nucleatum ATCC 25586.</title>
        <authorList>
            <person name="Kapatral V."/>
            <person name="Ivanova N."/>
            <person name="Anderson I."/>
            <person name="Reznik G."/>
            <person name="Bhattacharyya A."/>
            <person name="Gardner W.L."/>
            <person name="Mikhailova N."/>
            <person name="Lapidus A."/>
            <person name="Larsen N."/>
            <person name="D'Souza M."/>
            <person name="Walunas T."/>
            <person name="Haselkorn R."/>
            <person name="Overbeek R."/>
            <person name="Kyrpides N."/>
        </authorList>
    </citation>
    <scope>NUCLEOTIDE SEQUENCE [LARGE SCALE GENOMIC DNA]</scope>
    <source>
        <strain evidence="6 7">ATCC 49256</strain>
    </source>
</reference>
<keyword evidence="2 6" id="KW-0689">Ribosomal protein</keyword>
<dbReference type="EMBL" id="AABF01000123">
    <property type="protein sequence ID" value="EAA23491.1"/>
    <property type="molecule type" value="Genomic_DNA"/>
</dbReference>
<keyword evidence="3" id="KW-0687">Ribonucleoprotein</keyword>
<dbReference type="SUPFAM" id="SSF52166">
    <property type="entry name" value="Ribosomal protein L4"/>
    <property type="match status" value="1"/>
</dbReference>
<dbReference type="Gene3D" id="3.40.1370.10">
    <property type="match status" value="1"/>
</dbReference>
<comment type="similarity">
    <text evidence="1">Belongs to the universal ribosomal protein uL4 family.</text>
</comment>
<evidence type="ECO:0000256" key="4">
    <source>
        <dbReference type="ARBA" id="ARBA00035244"/>
    </source>
</evidence>
<dbReference type="GO" id="GO:0005840">
    <property type="term" value="C:ribosome"/>
    <property type="evidence" value="ECO:0007669"/>
    <property type="project" value="UniProtKB-KW"/>
</dbReference>
<gene>
    <name evidence="6" type="ORF">FNV0516</name>
</gene>
<dbReference type="InterPro" id="IPR013005">
    <property type="entry name" value="Ribosomal_uL4-like"/>
</dbReference>
<dbReference type="GO" id="GO:1990904">
    <property type="term" value="C:ribonucleoprotein complex"/>
    <property type="evidence" value="ECO:0007669"/>
    <property type="project" value="UniProtKB-KW"/>
</dbReference>
<sequence>MVGGGVTFGPHPRSYEKKVNKKVRNLALRSALSAKVAAGNVLVLDYDGIETPKTKVIVNLVNKVDAKQKQLFVVGDLIKDYNLYLSARNLENAVILQPNEIGVYWLLKQEKVILTKEALAVVEEVLG</sequence>
<dbReference type="GO" id="GO:0003735">
    <property type="term" value="F:structural constituent of ribosome"/>
    <property type="evidence" value="ECO:0007669"/>
    <property type="project" value="InterPro"/>
</dbReference>
<comment type="caution">
    <text evidence="6">The sequence shown here is derived from an EMBL/GenBank/DDBJ whole genome shotgun (WGS) entry which is preliminary data.</text>
</comment>
<organism evidence="6 7">
    <name type="scientific">Fusobacterium vincentii ATCC 49256</name>
    <dbReference type="NCBI Taxonomy" id="209882"/>
    <lineage>
        <taxon>Bacteria</taxon>
        <taxon>Fusobacteriati</taxon>
        <taxon>Fusobacteriota</taxon>
        <taxon>Fusobacteriia</taxon>
        <taxon>Fusobacteriales</taxon>
        <taxon>Fusobacteriaceae</taxon>
        <taxon>Fusobacterium</taxon>
    </lineage>
</organism>
<evidence type="ECO:0000256" key="5">
    <source>
        <dbReference type="ARBA" id="ARBA00035462"/>
    </source>
</evidence>
<evidence type="ECO:0000313" key="7">
    <source>
        <dbReference type="Proteomes" id="UP000006454"/>
    </source>
</evidence>
<evidence type="ECO:0000313" key="6">
    <source>
        <dbReference type="EMBL" id="EAA23491.1"/>
    </source>
</evidence>
<evidence type="ECO:0000256" key="3">
    <source>
        <dbReference type="ARBA" id="ARBA00023274"/>
    </source>
</evidence>
<dbReference type="PANTHER" id="PTHR10746">
    <property type="entry name" value="50S RIBOSOMAL PROTEIN L4"/>
    <property type="match status" value="1"/>
</dbReference>
<evidence type="ECO:0000256" key="1">
    <source>
        <dbReference type="ARBA" id="ARBA00010528"/>
    </source>
</evidence>
<dbReference type="Proteomes" id="UP000006454">
    <property type="component" value="Unassembled WGS sequence"/>
</dbReference>
<dbReference type="PANTHER" id="PTHR10746:SF6">
    <property type="entry name" value="LARGE RIBOSOMAL SUBUNIT PROTEIN UL4M"/>
    <property type="match status" value="1"/>
</dbReference>
<protein>
    <recommendedName>
        <fullName evidence="4">Large ribosomal subunit protein uL4</fullName>
    </recommendedName>
    <alternativeName>
        <fullName evidence="5">50S ribosomal protein L4</fullName>
    </alternativeName>
</protein>
<dbReference type="InterPro" id="IPR023574">
    <property type="entry name" value="Ribosomal_uL4_dom_sf"/>
</dbReference>
<dbReference type="InterPro" id="IPR002136">
    <property type="entry name" value="Ribosomal_uL4"/>
</dbReference>
<name>Q7P4C0_FUSVC</name>
<dbReference type="GO" id="GO:0006412">
    <property type="term" value="P:translation"/>
    <property type="evidence" value="ECO:0007669"/>
    <property type="project" value="InterPro"/>
</dbReference>